<dbReference type="OrthoDB" id="2087at2"/>
<dbReference type="InterPro" id="IPR018389">
    <property type="entry name" value="DctP_fam"/>
</dbReference>
<dbReference type="PANTHER" id="PTHR33376">
    <property type="match status" value="1"/>
</dbReference>
<accession>A0A1H3G7E2</accession>
<gene>
    <name evidence="2" type="ORF">SAMN05421736_10194</name>
</gene>
<dbReference type="AlphaFoldDB" id="A0A1H3G7E2"/>
<keyword evidence="1" id="KW-0732">Signal</keyword>
<keyword evidence="3" id="KW-1185">Reference proteome</keyword>
<dbReference type="CDD" id="cd13669">
    <property type="entry name" value="PBP2_TRAP_TM0322_like"/>
    <property type="match status" value="1"/>
</dbReference>
<proteinExistence type="predicted"/>
<dbReference type="InterPro" id="IPR038404">
    <property type="entry name" value="TRAP_DctP_sf"/>
</dbReference>
<dbReference type="GO" id="GO:0055085">
    <property type="term" value="P:transmembrane transport"/>
    <property type="evidence" value="ECO:0007669"/>
    <property type="project" value="InterPro"/>
</dbReference>
<name>A0A1H3G7E2_9BACI</name>
<dbReference type="PANTHER" id="PTHR33376:SF3">
    <property type="entry name" value="C4-DICARBOXYLATE-BINDING PROTEIN"/>
    <property type="match status" value="1"/>
</dbReference>
<reference evidence="3" key="1">
    <citation type="submission" date="2016-10" db="EMBL/GenBank/DDBJ databases">
        <authorList>
            <person name="Varghese N."/>
            <person name="Submissions S."/>
        </authorList>
    </citation>
    <scope>NUCLEOTIDE SEQUENCE [LARGE SCALE GENOMIC DNA]</scope>
    <source>
        <strain evidence="3">SP</strain>
    </source>
</reference>
<evidence type="ECO:0000313" key="2">
    <source>
        <dbReference type="EMBL" id="SDX99253.1"/>
    </source>
</evidence>
<dbReference type="Gene3D" id="3.40.190.170">
    <property type="entry name" value="Bacterial extracellular solute-binding protein, family 7"/>
    <property type="match status" value="1"/>
</dbReference>
<protein>
    <submittedName>
        <fullName evidence="2">TRAP-type C4-dicarboxylate transport system, substrate-binding protein</fullName>
    </submittedName>
</protein>
<dbReference type="Proteomes" id="UP000198935">
    <property type="component" value="Unassembled WGS sequence"/>
</dbReference>
<organism evidence="2 3">
    <name type="scientific">Evansella caseinilytica</name>
    <dbReference type="NCBI Taxonomy" id="1503961"/>
    <lineage>
        <taxon>Bacteria</taxon>
        <taxon>Bacillati</taxon>
        <taxon>Bacillota</taxon>
        <taxon>Bacilli</taxon>
        <taxon>Bacillales</taxon>
        <taxon>Bacillaceae</taxon>
        <taxon>Evansella</taxon>
    </lineage>
</organism>
<evidence type="ECO:0000256" key="1">
    <source>
        <dbReference type="ARBA" id="ARBA00022729"/>
    </source>
</evidence>
<sequence length="360" mass="39797">MDVSENTGWNGSETINKKFLIKGIGEMKKTLTLISILFMGVFLAACGSSQQSNDSDGGATEDYTLRLGITQNDQNAEYQALLQFKERVEERTDGAVKVETYHSDQLASVPDLIEQASVGTNVGTITDAAQLGDLKKEFSILQSPYMFDNDEQINKLLDSDLFQGWVEDFNKQGLQVLAFNFRLGERNLATKNKIESAQDLRGTVIRTSGAEIVNATVSAMGGSPTGMPWTEAYPSLQQGVIDGVEAHNSAIYGASMHEVINHVAKTRHYLLVSSLVVSADWFNSLPEEYQTIVLEEAREAGEMASKIAAEDSEEFEQLMTDAGVEFHEVDREEFRELTLDVFEKIGLSDIREAVNEVINQ</sequence>
<dbReference type="Pfam" id="PF03480">
    <property type="entry name" value="DctP"/>
    <property type="match status" value="1"/>
</dbReference>
<dbReference type="EMBL" id="FNPI01000001">
    <property type="protein sequence ID" value="SDX99253.1"/>
    <property type="molecule type" value="Genomic_DNA"/>
</dbReference>
<evidence type="ECO:0000313" key="3">
    <source>
        <dbReference type="Proteomes" id="UP000198935"/>
    </source>
</evidence>
<dbReference type="NCBIfam" id="NF037995">
    <property type="entry name" value="TRAP_S1"/>
    <property type="match status" value="1"/>
</dbReference>
<dbReference type="STRING" id="1503961.SAMN05421736_10194"/>